<proteinExistence type="predicted"/>
<reference evidence="1" key="1">
    <citation type="journal article" date="2025" name="Int. J. Syst. Evol. Microbiol.">
        <title>Inconstantimicrobium mannanitabidum sp. nov., a novel member of the family Clostridiaceae isolated from anoxic soil under the treatment of reductive soil disinfestation.</title>
        <authorList>
            <person name="Ueki A."/>
            <person name="Tonouchi A."/>
            <person name="Honma S."/>
            <person name="Kaku N."/>
            <person name="Ueki K."/>
        </authorList>
    </citation>
    <scope>NUCLEOTIDE SEQUENCE</scope>
    <source>
        <strain evidence="1">TW13</strain>
    </source>
</reference>
<dbReference type="Proteomes" id="UP001058074">
    <property type="component" value="Unassembled WGS sequence"/>
</dbReference>
<organism evidence="1 2">
    <name type="scientific">Inconstantimicrobium mannanitabidum</name>
    <dbReference type="NCBI Taxonomy" id="1604901"/>
    <lineage>
        <taxon>Bacteria</taxon>
        <taxon>Bacillati</taxon>
        <taxon>Bacillota</taxon>
        <taxon>Clostridia</taxon>
        <taxon>Eubacteriales</taxon>
        <taxon>Clostridiaceae</taxon>
        <taxon>Inconstantimicrobium</taxon>
    </lineage>
</organism>
<keyword evidence="2" id="KW-1185">Reference proteome</keyword>
<accession>A0ACB5RDZ2</accession>
<evidence type="ECO:0000313" key="2">
    <source>
        <dbReference type="Proteomes" id="UP001058074"/>
    </source>
</evidence>
<gene>
    <name evidence="1" type="ORF">rsdtw13_27460</name>
</gene>
<comment type="caution">
    <text evidence="1">The sequence shown here is derived from an EMBL/GenBank/DDBJ whole genome shotgun (WGS) entry which is preliminary data.</text>
</comment>
<evidence type="ECO:0000313" key="1">
    <source>
        <dbReference type="EMBL" id="GKX67488.1"/>
    </source>
</evidence>
<protein>
    <submittedName>
        <fullName evidence="1">Uncharacterized protein</fullName>
    </submittedName>
</protein>
<sequence length="214" mass="24604">MSDSWHNNIKNKNREEIIAAARELFLKHNFINVNIKDVCTLAGVSRVTFYKHFQSIDELIFEVQIDILVNMDKAIKTSSEAETCGKDKLKSMLYAWINFAKSNEDQIRYITLFDIYYGAYNSNEQLKSNFDKFVSVSNKDFIDKIISDGIKDGSFKDDIDPVNTAYCIFQTIMGVLQRMSCARIPNIGKEVTYDDIAFSVANMIINSIKREDKN</sequence>
<name>A0ACB5RDZ2_9CLOT</name>
<dbReference type="EMBL" id="BROD01000001">
    <property type="protein sequence ID" value="GKX67488.1"/>
    <property type="molecule type" value="Genomic_DNA"/>
</dbReference>